<feature type="compositionally biased region" description="Polar residues" evidence="1">
    <location>
        <begin position="358"/>
        <end position="372"/>
    </location>
</feature>
<proteinExistence type="predicted"/>
<keyword evidence="3" id="KW-1185">Reference proteome</keyword>
<feature type="compositionally biased region" description="Low complexity" evidence="1">
    <location>
        <begin position="795"/>
        <end position="843"/>
    </location>
</feature>
<feature type="region of interest" description="Disordered" evidence="1">
    <location>
        <begin position="1"/>
        <end position="393"/>
    </location>
</feature>
<feature type="compositionally biased region" description="Low complexity" evidence="1">
    <location>
        <begin position="299"/>
        <end position="331"/>
    </location>
</feature>
<evidence type="ECO:0000313" key="2">
    <source>
        <dbReference type="EMBL" id="GIZ46848.1"/>
    </source>
</evidence>
<gene>
    <name evidence="2" type="ORF">CKM354_000995700</name>
</gene>
<name>A0A9P3FGP3_9PEZI</name>
<feature type="compositionally biased region" description="Polar residues" evidence="1">
    <location>
        <begin position="117"/>
        <end position="127"/>
    </location>
</feature>
<reference evidence="2 3" key="1">
    <citation type="submission" date="2021-01" db="EMBL/GenBank/DDBJ databases">
        <title>Cercospora kikuchii MAFF 305040 whole genome shotgun sequence.</title>
        <authorList>
            <person name="Kashiwa T."/>
            <person name="Suzuki T."/>
        </authorList>
    </citation>
    <scope>NUCLEOTIDE SEQUENCE [LARGE SCALE GENOMIC DNA]</scope>
    <source>
        <strain evidence="2 3">MAFF 305040</strain>
    </source>
</reference>
<feature type="compositionally biased region" description="Low complexity" evidence="1">
    <location>
        <begin position="739"/>
        <end position="757"/>
    </location>
</feature>
<feature type="compositionally biased region" description="Low complexity" evidence="1">
    <location>
        <begin position="876"/>
        <end position="889"/>
    </location>
</feature>
<feature type="compositionally biased region" description="Low complexity" evidence="1">
    <location>
        <begin position="137"/>
        <end position="153"/>
    </location>
</feature>
<feature type="compositionally biased region" description="Polar residues" evidence="1">
    <location>
        <begin position="75"/>
        <end position="93"/>
    </location>
</feature>
<dbReference type="AlphaFoldDB" id="A0A9P3FGP3"/>
<feature type="compositionally biased region" description="Low complexity" evidence="1">
    <location>
        <begin position="469"/>
        <end position="484"/>
    </location>
</feature>
<accession>A0A9P3FGP3</accession>
<sequence length="975" mass="97998">MDKLKKVFSPGSSKDDEILYGSEETRLQNAPENEAKKDTSTLYPVEGQQTEQGEKGGVLRQILNPGGKKYDEQAMGTTATTEKPESSKLQTDTQPRESPAYTTSTTGQGASAADSYTGASNTQSNLTPADPKTAQEAAVAGGDLSAGGAAATAYSRRDNETTGASQTDGLADNRTGTQAAQDQSGAHGPGRDAGEAHFANREHDNDPDKGKTILAAAGTTSQTRPLGESGSSGLGGQTSSLGDSTASGVEAQDFESTGGYGASSTRTGGITDSADTTFAGGQSTTESSNLGRNAGIAGGLAAAGAGGAAYAASRDNNNSNTLSSTDNSQSLGDRSHPLTSRAGHGHINPVAAPEASLRESTSQSARDSQLGSSHAGILGSSEPSTGVAAGGIRNDEGITQLNKAPADVQGATFLDRSFYVGKSGDTVDHGPNVAGQFPGAETTTAGSALPATAAAGAGVGAIGAGSALGGQSSSATTGTTASPGIQTTTNTTERVSASARHGSISGVDHNPDSSTTHTSGRDAAIVGGAGAAGVAGAGAAGVAGAGAAYAATRDSDPTTHAAYGAEDPNKHNKLHKPSPEEKKLEKEHAKEEKHHQKEVEKQQRELEKEQEKKQRELEKQHEKDEKERRHAAEKAEKKHEKELEKEEKDKKPGLISRILHRNKDDKDDETKEATALKENKDNGPLDHPLITAAGTTTVAGGAGAAGAYAGRDSAPGQTREATELKENQDNGPLDHPLITAAGTTTAVGGAGAAGAYASRDSAPGESGNLEGQRQHDVEPALSGNNNTIGGAGAVPSTTSQPTTTLPRDDTTATSSSSGTQYAAASGGALGPAAGAGALASASGTGNTTSDRDAGLTGQRQHAVEPLLSGNNNAIGSTTTTTTTTTTSSSQPQADPKQYSSRFSEDTGAGGASAAAAAPVLIVGGSTTTGDHSRVGAGEDSTSDNTSSHKPGEGLTGRRQDDVDPYISGGGFSTLK</sequence>
<feature type="region of interest" description="Disordered" evidence="1">
    <location>
        <begin position="467"/>
        <end position="521"/>
    </location>
</feature>
<feature type="compositionally biased region" description="Basic and acidic residues" evidence="1">
    <location>
        <begin position="189"/>
        <end position="211"/>
    </location>
</feature>
<organism evidence="2 3">
    <name type="scientific">Cercospora kikuchii</name>
    <dbReference type="NCBI Taxonomy" id="84275"/>
    <lineage>
        <taxon>Eukaryota</taxon>
        <taxon>Fungi</taxon>
        <taxon>Dikarya</taxon>
        <taxon>Ascomycota</taxon>
        <taxon>Pezizomycotina</taxon>
        <taxon>Dothideomycetes</taxon>
        <taxon>Dothideomycetidae</taxon>
        <taxon>Mycosphaerellales</taxon>
        <taxon>Mycosphaerellaceae</taxon>
        <taxon>Cercospora</taxon>
    </lineage>
</organism>
<feature type="compositionally biased region" description="Polar residues" evidence="1">
    <location>
        <begin position="161"/>
        <end position="184"/>
    </location>
</feature>
<dbReference type="EMBL" id="BOLY01000006">
    <property type="protein sequence ID" value="GIZ46848.1"/>
    <property type="molecule type" value="Genomic_DNA"/>
</dbReference>
<feature type="compositionally biased region" description="Low complexity" evidence="1">
    <location>
        <begin position="691"/>
        <end position="710"/>
    </location>
</feature>
<feature type="region of interest" description="Disordered" evidence="1">
    <location>
        <begin position="557"/>
        <end position="975"/>
    </location>
</feature>
<feature type="compositionally biased region" description="Polar residues" evidence="1">
    <location>
        <begin position="485"/>
        <end position="495"/>
    </location>
</feature>
<dbReference type="CDD" id="cd22249">
    <property type="entry name" value="UDM1_RNF168_RNF169-like"/>
    <property type="match status" value="1"/>
</dbReference>
<dbReference type="Proteomes" id="UP000825890">
    <property type="component" value="Unassembled WGS sequence"/>
</dbReference>
<dbReference type="GeneID" id="68295532"/>
<comment type="caution">
    <text evidence="2">The sequence shown here is derived from an EMBL/GenBank/DDBJ whole genome shotgun (WGS) entry which is preliminary data.</text>
</comment>
<protein>
    <submittedName>
        <fullName evidence="2">Uncharacterized protein</fullName>
    </submittedName>
</protein>
<feature type="compositionally biased region" description="Basic and acidic residues" evidence="1">
    <location>
        <begin position="661"/>
        <end position="684"/>
    </location>
</feature>
<evidence type="ECO:0000313" key="3">
    <source>
        <dbReference type="Proteomes" id="UP000825890"/>
    </source>
</evidence>
<dbReference type="RefSeq" id="XP_044661335.1">
    <property type="nucleotide sequence ID" value="XM_044805400.1"/>
</dbReference>
<evidence type="ECO:0000256" key="1">
    <source>
        <dbReference type="SAM" id="MobiDB-lite"/>
    </source>
</evidence>
<feature type="compositionally biased region" description="Polar residues" evidence="1">
    <location>
        <begin position="262"/>
        <end position="291"/>
    </location>
</feature>
<feature type="compositionally biased region" description="Basic and acidic residues" evidence="1">
    <location>
        <begin position="577"/>
        <end position="652"/>
    </location>
</feature>
<feature type="compositionally biased region" description="Basic and acidic residues" evidence="1">
    <location>
        <begin position="949"/>
        <end position="961"/>
    </location>
</feature>
<feature type="compositionally biased region" description="Low complexity" evidence="1">
    <location>
        <begin position="100"/>
        <end position="113"/>
    </location>
</feature>
<dbReference type="OrthoDB" id="3649790at2759"/>